<organism evidence="3 4">
    <name type="scientific">Venturia nashicola</name>
    <dbReference type="NCBI Taxonomy" id="86259"/>
    <lineage>
        <taxon>Eukaryota</taxon>
        <taxon>Fungi</taxon>
        <taxon>Dikarya</taxon>
        <taxon>Ascomycota</taxon>
        <taxon>Pezizomycotina</taxon>
        <taxon>Dothideomycetes</taxon>
        <taxon>Pleosporomycetidae</taxon>
        <taxon>Venturiales</taxon>
        <taxon>Venturiaceae</taxon>
        <taxon>Venturia</taxon>
    </lineage>
</organism>
<protein>
    <recommendedName>
        <fullName evidence="2">SCP domain-containing protein</fullName>
    </recommendedName>
</protein>
<name>A0A4Z1P3D5_9PEZI</name>
<proteinExistence type="predicted"/>
<feature type="signal peptide" evidence="1">
    <location>
        <begin position="1"/>
        <end position="22"/>
    </location>
</feature>
<dbReference type="Gene3D" id="3.40.33.10">
    <property type="entry name" value="CAP"/>
    <property type="match status" value="1"/>
</dbReference>
<keyword evidence="4" id="KW-1185">Reference proteome</keyword>
<comment type="caution">
    <text evidence="3">The sequence shown here is derived from an EMBL/GenBank/DDBJ whole genome shotgun (WGS) entry which is preliminary data.</text>
</comment>
<dbReference type="Proteomes" id="UP000298493">
    <property type="component" value="Unassembled WGS sequence"/>
</dbReference>
<dbReference type="InterPro" id="IPR001283">
    <property type="entry name" value="CRISP-related"/>
</dbReference>
<feature type="chain" id="PRO_5021222893" description="SCP domain-containing protein" evidence="1">
    <location>
        <begin position="23"/>
        <end position="188"/>
    </location>
</feature>
<dbReference type="InterPro" id="IPR035940">
    <property type="entry name" value="CAP_sf"/>
</dbReference>
<evidence type="ECO:0000313" key="4">
    <source>
        <dbReference type="Proteomes" id="UP000298493"/>
    </source>
</evidence>
<reference evidence="3 4" key="1">
    <citation type="submission" date="2019-04" db="EMBL/GenBank/DDBJ databases">
        <title>High contiguity whole genome sequence and gene annotation resource for two Venturia nashicola isolates.</title>
        <authorList>
            <person name="Prokchorchik M."/>
            <person name="Won K."/>
            <person name="Lee Y."/>
            <person name="Choi E.D."/>
            <person name="Segonzac C."/>
            <person name="Sohn K.H."/>
        </authorList>
    </citation>
    <scope>NUCLEOTIDE SEQUENCE [LARGE SCALE GENOMIC DNA]</scope>
    <source>
        <strain evidence="3 4">PRI2</strain>
    </source>
</reference>
<sequence>MKIISIFQIVNFFAFAIKVGAAAMPNPSHYDLARRDSSPSPSDGSFQNLNLSYINNIRGQHRATALIWDDNLAVAALRKANGCRVDHSGPHGENAFSFWQEPAPSSTDWTAKTRNAIDSWAKEKALYNSGRTNQAYHFTQLVWKGSSRIGCAWTAHVCQGNAHKDWWFYCDFDPRGNVLGHFTENVTG</sequence>
<dbReference type="SMART" id="SM00198">
    <property type="entry name" value="SCP"/>
    <property type="match status" value="1"/>
</dbReference>
<keyword evidence="1" id="KW-0732">Signal</keyword>
<dbReference type="Pfam" id="PF00188">
    <property type="entry name" value="CAP"/>
    <property type="match status" value="1"/>
</dbReference>
<evidence type="ECO:0000256" key="1">
    <source>
        <dbReference type="SAM" id="SignalP"/>
    </source>
</evidence>
<gene>
    <name evidence="3" type="ORF">E6O75_ATG05816</name>
</gene>
<dbReference type="SUPFAM" id="SSF55797">
    <property type="entry name" value="PR-1-like"/>
    <property type="match status" value="1"/>
</dbReference>
<dbReference type="OrthoDB" id="337038at2759"/>
<evidence type="ECO:0000259" key="2">
    <source>
        <dbReference type="SMART" id="SM00198"/>
    </source>
</evidence>
<dbReference type="PRINTS" id="PR00837">
    <property type="entry name" value="V5TPXLIKE"/>
</dbReference>
<dbReference type="STRING" id="86259.A0A4Z1P3D5"/>
<dbReference type="PANTHER" id="PTHR10334">
    <property type="entry name" value="CYSTEINE-RICH SECRETORY PROTEIN-RELATED"/>
    <property type="match status" value="1"/>
</dbReference>
<dbReference type="AlphaFoldDB" id="A0A4Z1P3D5"/>
<feature type="domain" description="SCP" evidence="2">
    <location>
        <begin position="45"/>
        <end position="180"/>
    </location>
</feature>
<accession>A0A4Z1P3D5</accession>
<dbReference type="InterPro" id="IPR014044">
    <property type="entry name" value="CAP_dom"/>
</dbReference>
<evidence type="ECO:0000313" key="3">
    <source>
        <dbReference type="EMBL" id="TID18695.1"/>
    </source>
</evidence>
<dbReference type="EMBL" id="SNSC02000013">
    <property type="protein sequence ID" value="TID18695.1"/>
    <property type="molecule type" value="Genomic_DNA"/>
</dbReference>